<keyword evidence="5" id="KW-0472">Membrane</keyword>
<gene>
    <name evidence="9" type="ORF">BJ984_003368</name>
</gene>
<evidence type="ECO:0000256" key="7">
    <source>
        <dbReference type="SAM" id="SignalP"/>
    </source>
</evidence>
<dbReference type="AlphaFoldDB" id="A0A852SUF0"/>
<protein>
    <submittedName>
        <fullName evidence="9">Basic membrane protein A</fullName>
    </submittedName>
</protein>
<dbReference type="SUPFAM" id="SSF53822">
    <property type="entry name" value="Periplasmic binding protein-like I"/>
    <property type="match status" value="1"/>
</dbReference>
<dbReference type="PANTHER" id="PTHR34296">
    <property type="entry name" value="TRANSCRIPTIONAL ACTIVATOR PROTEIN MED"/>
    <property type="match status" value="1"/>
</dbReference>
<evidence type="ECO:0000256" key="1">
    <source>
        <dbReference type="ARBA" id="ARBA00004193"/>
    </source>
</evidence>
<dbReference type="EMBL" id="JACCBM010000001">
    <property type="protein sequence ID" value="NYD72210.1"/>
    <property type="molecule type" value="Genomic_DNA"/>
</dbReference>
<dbReference type="InterPro" id="IPR003760">
    <property type="entry name" value="PnrA-like"/>
</dbReference>
<keyword evidence="3" id="KW-1003">Cell membrane</keyword>
<dbReference type="Gene3D" id="3.40.50.2300">
    <property type="match status" value="2"/>
</dbReference>
<comment type="caution">
    <text evidence="9">The sequence shown here is derived from an EMBL/GenBank/DDBJ whole genome shotgun (WGS) entry which is preliminary data.</text>
</comment>
<evidence type="ECO:0000313" key="9">
    <source>
        <dbReference type="EMBL" id="NYD72210.1"/>
    </source>
</evidence>
<evidence type="ECO:0000256" key="5">
    <source>
        <dbReference type="ARBA" id="ARBA00023136"/>
    </source>
</evidence>
<keyword evidence="10" id="KW-1185">Reference proteome</keyword>
<proteinExistence type="inferred from homology"/>
<dbReference type="InterPro" id="IPR050957">
    <property type="entry name" value="BMP_lipoprotein"/>
</dbReference>
<feature type="signal peptide" evidence="7">
    <location>
        <begin position="1"/>
        <end position="29"/>
    </location>
</feature>
<dbReference type="GO" id="GO:0005886">
    <property type="term" value="C:plasma membrane"/>
    <property type="evidence" value="ECO:0007669"/>
    <property type="project" value="UniProtKB-SubCell"/>
</dbReference>
<sequence length="373" mass="38525">MIRSTSSTSFIGGARATRFGALGALTATAALVLAGCASAPSDAGGASGTASSGETEALPCIVSDQGGFDDQSFNQLGLEGVTMAAEALGTEHIDVQSETESDYAPNIASLVDQGCTTIVTMGYLLAAATEEAATANPDVHFIMVDDNTIAADNVKPVVWDTSQAGFLVGYAAADYTTTGKVGTYGGAQIPPVTLYMDGFARGVEYHNTQKGTDVQVVGWNPDTQEGQFTGNFSDINAAKVLSQGILEQGVDVIVPVGGPIYQGAAQAIRESTTPVALVGVDTDMYLSDPEYDDIWFSSIARDMPKSISEVIQASATGDFSNEPYVGTLENGGVLMSPFHDFESKVAPTLQGELDTIEAGIVAGDITIDTPSAP</sequence>
<comment type="subcellular location">
    <subcellularLocation>
        <location evidence="1">Cell membrane</location>
        <topology evidence="1">Lipid-anchor</topology>
    </subcellularLocation>
</comment>
<dbReference type="Pfam" id="PF02608">
    <property type="entry name" value="Bmp"/>
    <property type="match status" value="1"/>
</dbReference>
<evidence type="ECO:0000256" key="3">
    <source>
        <dbReference type="ARBA" id="ARBA00022475"/>
    </source>
</evidence>
<evidence type="ECO:0000313" key="10">
    <source>
        <dbReference type="Proteomes" id="UP000549913"/>
    </source>
</evidence>
<reference evidence="9 10" key="1">
    <citation type="submission" date="2020-07" db="EMBL/GenBank/DDBJ databases">
        <title>Sequencing the genomes of 1000 actinobacteria strains.</title>
        <authorList>
            <person name="Klenk H.-P."/>
        </authorList>
    </citation>
    <scope>NUCLEOTIDE SEQUENCE [LARGE SCALE GENOMIC DNA]</scope>
    <source>
        <strain evidence="9 10">DSM 26474</strain>
    </source>
</reference>
<dbReference type="PANTHER" id="PTHR34296:SF2">
    <property type="entry name" value="ABC TRANSPORTER GUANOSINE-BINDING PROTEIN NUPN"/>
    <property type="match status" value="1"/>
</dbReference>
<organism evidence="9 10">
    <name type="scientific">Herbiconiux flava</name>
    <dbReference type="NCBI Taxonomy" id="881268"/>
    <lineage>
        <taxon>Bacteria</taxon>
        <taxon>Bacillati</taxon>
        <taxon>Actinomycetota</taxon>
        <taxon>Actinomycetes</taxon>
        <taxon>Micrococcales</taxon>
        <taxon>Microbacteriaceae</taxon>
        <taxon>Herbiconiux</taxon>
    </lineage>
</organism>
<evidence type="ECO:0000256" key="6">
    <source>
        <dbReference type="ARBA" id="ARBA00023288"/>
    </source>
</evidence>
<keyword evidence="4 7" id="KW-0732">Signal</keyword>
<accession>A0A852SUF0</accession>
<comment type="similarity">
    <text evidence="2">Belongs to the BMP lipoprotein family.</text>
</comment>
<evidence type="ECO:0000256" key="4">
    <source>
        <dbReference type="ARBA" id="ARBA00022729"/>
    </source>
</evidence>
<keyword evidence="6" id="KW-0449">Lipoprotein</keyword>
<dbReference type="CDD" id="cd06354">
    <property type="entry name" value="PBP1_PrnA-like"/>
    <property type="match status" value="1"/>
</dbReference>
<dbReference type="Proteomes" id="UP000549913">
    <property type="component" value="Unassembled WGS sequence"/>
</dbReference>
<dbReference type="RefSeq" id="WP_179549013.1">
    <property type="nucleotide sequence ID" value="NZ_BSEW01000002.1"/>
</dbReference>
<evidence type="ECO:0000256" key="2">
    <source>
        <dbReference type="ARBA" id="ARBA00008610"/>
    </source>
</evidence>
<evidence type="ECO:0000259" key="8">
    <source>
        <dbReference type="Pfam" id="PF02608"/>
    </source>
</evidence>
<feature type="domain" description="ABC transporter substrate-binding protein PnrA-like" evidence="8">
    <location>
        <begin position="62"/>
        <end position="343"/>
    </location>
</feature>
<dbReference type="InterPro" id="IPR028082">
    <property type="entry name" value="Peripla_BP_I"/>
</dbReference>
<name>A0A852SUF0_9MICO</name>
<feature type="chain" id="PRO_5038910042" evidence="7">
    <location>
        <begin position="30"/>
        <end position="373"/>
    </location>
</feature>